<evidence type="ECO:0000313" key="8">
    <source>
        <dbReference type="Proteomes" id="UP000661507"/>
    </source>
</evidence>
<protein>
    <submittedName>
        <fullName evidence="7">Branched-chain amino acid ABC transporter permease</fullName>
    </submittedName>
</protein>
<comment type="caution">
    <text evidence="7">The sequence shown here is derived from an EMBL/GenBank/DDBJ whole genome shotgun (WGS) entry which is preliminary data.</text>
</comment>
<feature type="transmembrane region" description="Helical" evidence="6">
    <location>
        <begin position="29"/>
        <end position="45"/>
    </location>
</feature>
<dbReference type="InterPro" id="IPR001851">
    <property type="entry name" value="ABC_transp_permease"/>
</dbReference>
<dbReference type="PANTHER" id="PTHR30482">
    <property type="entry name" value="HIGH-AFFINITY BRANCHED-CHAIN AMINO ACID TRANSPORT SYSTEM PERMEASE"/>
    <property type="match status" value="1"/>
</dbReference>
<feature type="transmembrane region" description="Helical" evidence="6">
    <location>
        <begin position="107"/>
        <end position="126"/>
    </location>
</feature>
<dbReference type="PANTHER" id="PTHR30482:SF10">
    <property type="entry name" value="HIGH-AFFINITY BRANCHED-CHAIN AMINO ACID TRANSPORT PROTEIN BRAE"/>
    <property type="match status" value="1"/>
</dbReference>
<dbReference type="GO" id="GO:0015658">
    <property type="term" value="F:branched-chain amino acid transmembrane transporter activity"/>
    <property type="evidence" value="ECO:0007669"/>
    <property type="project" value="InterPro"/>
</dbReference>
<evidence type="ECO:0000256" key="5">
    <source>
        <dbReference type="ARBA" id="ARBA00023136"/>
    </source>
</evidence>
<dbReference type="InterPro" id="IPR043428">
    <property type="entry name" value="LivM-like"/>
</dbReference>
<accession>A0A917KRA2</accession>
<feature type="transmembrane region" description="Helical" evidence="6">
    <location>
        <begin position="234"/>
        <end position="256"/>
    </location>
</feature>
<dbReference type="GO" id="GO:0005886">
    <property type="term" value="C:plasma membrane"/>
    <property type="evidence" value="ECO:0007669"/>
    <property type="project" value="UniProtKB-SubCell"/>
</dbReference>
<dbReference type="Pfam" id="PF02653">
    <property type="entry name" value="BPD_transp_2"/>
    <property type="match status" value="1"/>
</dbReference>
<comment type="subcellular location">
    <subcellularLocation>
        <location evidence="1">Cell membrane</location>
        <topology evidence="1">Multi-pass membrane protein</topology>
    </subcellularLocation>
</comment>
<dbReference type="RefSeq" id="WP_188968436.1">
    <property type="nucleotide sequence ID" value="NZ_BMKW01000008.1"/>
</dbReference>
<dbReference type="AlphaFoldDB" id="A0A917KRA2"/>
<feature type="transmembrane region" description="Helical" evidence="6">
    <location>
        <begin position="155"/>
        <end position="174"/>
    </location>
</feature>
<sequence>MIRIAIALFVALAALPLLGLPDYFLHLGIATMLSALSFTGWALMGRFGLVSFGHGAFIGIAAYTMALLWNEVGLSPWLGVPAGVALAVAAAALLAYPCFRLRVVGHYFALVTLAAGEIVRILIIALRDHTGGSLGMTPRLAPDNSFAAMQFDKHGFWWLAVAAWGFGILVWWWIDRSMSAKALAAISEDEDAAASIGIRVTREKMMITLISAGLAALGGALGAQYRLYLNPESLAGIGISLQIVFGALAGGMYSMLGPTVGAAFTIALEETLRVSFGTAFIGAAPLVYGVLLVLFILFLPRGIVGWFERKRWAPRVGR</sequence>
<feature type="transmembrane region" description="Helical" evidence="6">
    <location>
        <begin position="75"/>
        <end position="95"/>
    </location>
</feature>
<evidence type="ECO:0000256" key="4">
    <source>
        <dbReference type="ARBA" id="ARBA00022989"/>
    </source>
</evidence>
<keyword evidence="3 6" id="KW-0812">Transmembrane</keyword>
<organism evidence="7 8">
    <name type="scientific">Neoroseomonas lacus</name>
    <dbReference type="NCBI Taxonomy" id="287609"/>
    <lineage>
        <taxon>Bacteria</taxon>
        <taxon>Pseudomonadati</taxon>
        <taxon>Pseudomonadota</taxon>
        <taxon>Alphaproteobacteria</taxon>
        <taxon>Acetobacterales</taxon>
        <taxon>Acetobacteraceae</taxon>
        <taxon>Neoroseomonas</taxon>
    </lineage>
</organism>
<evidence type="ECO:0000256" key="6">
    <source>
        <dbReference type="SAM" id="Phobius"/>
    </source>
</evidence>
<gene>
    <name evidence="7" type="ORF">GCM10011320_32520</name>
</gene>
<proteinExistence type="predicted"/>
<feature type="transmembrane region" description="Helical" evidence="6">
    <location>
        <begin position="276"/>
        <end position="299"/>
    </location>
</feature>
<dbReference type="CDD" id="cd06581">
    <property type="entry name" value="TM_PBP1_LivM_like"/>
    <property type="match status" value="1"/>
</dbReference>
<evidence type="ECO:0000256" key="3">
    <source>
        <dbReference type="ARBA" id="ARBA00022692"/>
    </source>
</evidence>
<dbReference type="Proteomes" id="UP000661507">
    <property type="component" value="Unassembled WGS sequence"/>
</dbReference>
<reference evidence="7" key="2">
    <citation type="submission" date="2020-09" db="EMBL/GenBank/DDBJ databases">
        <authorList>
            <person name="Sun Q."/>
            <person name="Zhou Y."/>
        </authorList>
    </citation>
    <scope>NUCLEOTIDE SEQUENCE</scope>
    <source>
        <strain evidence="7">CGMCC 1.3617</strain>
    </source>
</reference>
<keyword evidence="5 6" id="KW-0472">Membrane</keyword>
<feature type="transmembrane region" description="Helical" evidence="6">
    <location>
        <begin position="52"/>
        <end position="69"/>
    </location>
</feature>
<reference evidence="7" key="1">
    <citation type="journal article" date="2014" name="Int. J. Syst. Evol. Microbiol.">
        <title>Complete genome sequence of Corynebacterium casei LMG S-19264T (=DSM 44701T), isolated from a smear-ripened cheese.</title>
        <authorList>
            <consortium name="US DOE Joint Genome Institute (JGI-PGF)"/>
            <person name="Walter F."/>
            <person name="Albersmeier A."/>
            <person name="Kalinowski J."/>
            <person name="Ruckert C."/>
        </authorList>
    </citation>
    <scope>NUCLEOTIDE SEQUENCE</scope>
    <source>
        <strain evidence="7">CGMCC 1.3617</strain>
    </source>
</reference>
<dbReference type="EMBL" id="BMKW01000008">
    <property type="protein sequence ID" value="GGJ22783.1"/>
    <property type="molecule type" value="Genomic_DNA"/>
</dbReference>
<keyword evidence="8" id="KW-1185">Reference proteome</keyword>
<evidence type="ECO:0000256" key="1">
    <source>
        <dbReference type="ARBA" id="ARBA00004651"/>
    </source>
</evidence>
<evidence type="ECO:0000256" key="2">
    <source>
        <dbReference type="ARBA" id="ARBA00022475"/>
    </source>
</evidence>
<keyword evidence="4 6" id="KW-1133">Transmembrane helix</keyword>
<feature type="transmembrane region" description="Helical" evidence="6">
    <location>
        <begin position="206"/>
        <end position="228"/>
    </location>
</feature>
<keyword evidence="2" id="KW-1003">Cell membrane</keyword>
<name>A0A917KRA2_9PROT</name>
<evidence type="ECO:0000313" key="7">
    <source>
        <dbReference type="EMBL" id="GGJ22783.1"/>
    </source>
</evidence>